<feature type="domain" description="DprA winged helix" evidence="3">
    <location>
        <begin position="317"/>
        <end position="375"/>
    </location>
</feature>
<dbReference type="Gene3D" id="3.40.50.450">
    <property type="match status" value="1"/>
</dbReference>
<dbReference type="InterPro" id="IPR036388">
    <property type="entry name" value="WH-like_DNA-bd_sf"/>
</dbReference>
<dbReference type="SUPFAM" id="SSF102405">
    <property type="entry name" value="MCP/YpsA-like"/>
    <property type="match status" value="1"/>
</dbReference>
<dbReference type="Pfam" id="PF21102">
    <property type="entry name" value="DprA_N"/>
    <property type="match status" value="1"/>
</dbReference>
<dbReference type="RefSeq" id="WP_283426053.1">
    <property type="nucleotide sequence ID" value="NZ_FXTY01000004.1"/>
</dbReference>
<dbReference type="InterPro" id="IPR003488">
    <property type="entry name" value="DprA"/>
</dbReference>
<keyword evidence="5" id="KW-1185">Reference proteome</keyword>
<dbReference type="Pfam" id="PF17782">
    <property type="entry name" value="WHD_DprA"/>
    <property type="match status" value="1"/>
</dbReference>
<comment type="similarity">
    <text evidence="1">Belongs to the DprA/Smf family.</text>
</comment>
<organism evidence="4 5">
    <name type="scientific">Shimia sagamensis</name>
    <dbReference type="NCBI Taxonomy" id="1566352"/>
    <lineage>
        <taxon>Bacteria</taxon>
        <taxon>Pseudomonadati</taxon>
        <taxon>Pseudomonadota</taxon>
        <taxon>Alphaproteobacteria</taxon>
        <taxon>Rhodobacterales</taxon>
        <taxon>Roseobacteraceae</taxon>
    </lineage>
</organism>
<dbReference type="Pfam" id="PF02481">
    <property type="entry name" value="DNA_processg_A"/>
    <property type="match status" value="1"/>
</dbReference>
<evidence type="ECO:0000259" key="2">
    <source>
        <dbReference type="Pfam" id="PF02481"/>
    </source>
</evidence>
<reference evidence="4 5" key="1">
    <citation type="submission" date="2017-05" db="EMBL/GenBank/DDBJ databases">
        <authorList>
            <person name="Varghese N."/>
            <person name="Submissions S."/>
        </authorList>
    </citation>
    <scope>NUCLEOTIDE SEQUENCE [LARGE SCALE GENOMIC DNA]</scope>
    <source>
        <strain evidence="4 5">DSM 29734</strain>
    </source>
</reference>
<dbReference type="Proteomes" id="UP001157961">
    <property type="component" value="Unassembled WGS sequence"/>
</dbReference>
<accession>A0ABY1NZB9</accession>
<dbReference type="PANTHER" id="PTHR43022:SF1">
    <property type="entry name" value="PROTEIN SMF"/>
    <property type="match status" value="1"/>
</dbReference>
<comment type="caution">
    <text evidence="4">The sequence shown here is derived from an EMBL/GenBank/DDBJ whole genome shotgun (WGS) entry which is preliminary data.</text>
</comment>
<dbReference type="InterPro" id="IPR041614">
    <property type="entry name" value="DprA_WH"/>
</dbReference>
<dbReference type="InterPro" id="IPR057666">
    <property type="entry name" value="DrpA_SLOG"/>
</dbReference>
<evidence type="ECO:0000256" key="1">
    <source>
        <dbReference type="ARBA" id="ARBA00006525"/>
    </source>
</evidence>
<sequence>MTEDRISSTHPQIPPTTEEARLTRLRLLRSRRVGPTTYHRLMREHGSAEAALNALPDIARTAGVPRYTPTSIDDAKRELNDGRALGARPLFFEDADYPALLKEIPDAPPMLWCLGDTNHLNTPTVAIIGARNASSLGLRMAKRLASDLGAAGLTVVSGLARGIDATAHEASLETGTIAVYAGGLARPYPSKNLNLAAQIAAQGLCVSEQRPDMEPRARHFPARNRIISGLVRAVVVVEAASKSGSLLTARMALDQGRDVCAVPGHPFDARASGANILIRDGASLVRGAEDVLDVLNTLPLRAPSVTAHPKEPSPSRPRRSLCDTAALHNEILQRLGPSPVSEDQLVRDMVMSSSEITPALLDLEMEGKVTRLAGGLLSKT</sequence>
<dbReference type="EMBL" id="FXTY01000004">
    <property type="protein sequence ID" value="SMP21982.1"/>
    <property type="molecule type" value="Genomic_DNA"/>
</dbReference>
<proteinExistence type="inferred from homology"/>
<name>A0ABY1NZB9_9RHOB</name>
<evidence type="ECO:0000259" key="3">
    <source>
        <dbReference type="Pfam" id="PF17782"/>
    </source>
</evidence>
<evidence type="ECO:0000313" key="4">
    <source>
        <dbReference type="EMBL" id="SMP21982.1"/>
    </source>
</evidence>
<evidence type="ECO:0000313" key="5">
    <source>
        <dbReference type="Proteomes" id="UP001157961"/>
    </source>
</evidence>
<dbReference type="PANTHER" id="PTHR43022">
    <property type="entry name" value="PROTEIN SMF"/>
    <property type="match status" value="1"/>
</dbReference>
<dbReference type="NCBIfam" id="TIGR00732">
    <property type="entry name" value="dprA"/>
    <property type="match status" value="1"/>
</dbReference>
<protein>
    <submittedName>
        <fullName evidence="4">DNA protecting protein DprA</fullName>
    </submittedName>
</protein>
<dbReference type="Gene3D" id="1.10.10.10">
    <property type="entry name" value="Winged helix-like DNA-binding domain superfamily/Winged helix DNA-binding domain"/>
    <property type="match status" value="1"/>
</dbReference>
<gene>
    <name evidence="4" type="ORF">SAMN06265373_10484</name>
</gene>
<feature type="domain" description="Smf/DprA SLOG" evidence="2">
    <location>
        <begin position="90"/>
        <end position="295"/>
    </location>
</feature>